<dbReference type="Pfam" id="PF24857">
    <property type="entry name" value="THR4_C"/>
    <property type="match status" value="1"/>
</dbReference>
<dbReference type="RefSeq" id="XP_005764296.1">
    <property type="nucleotide sequence ID" value="XM_005764239.1"/>
</dbReference>
<dbReference type="STRING" id="2903.R1BQA1"/>
<dbReference type="GO" id="GO:0046360">
    <property type="term" value="P:2-oxobutyrate biosynthetic process"/>
    <property type="evidence" value="ECO:0007669"/>
    <property type="project" value="TreeGrafter"/>
</dbReference>
<name>A0A0D3IKT2_EMIH1</name>
<evidence type="ECO:0000313" key="1">
    <source>
        <dbReference type="EnsemblProtists" id="EOD11867"/>
    </source>
</evidence>
<protein>
    <recommendedName>
        <fullName evidence="3">Threonine synthase</fullName>
    </recommendedName>
</protein>
<sequence length="231" mass="23839">MGLPITLLAATNANDALHRLLATGELRAHGTVPYNVWRLLFVASGGDAAAGEGLQHNSTPPADFGAGGLTLPPRVREWLRVRVASAAVDDALTLRTMLETHQRCGYLLDPHTAVGVAAAQIAAGEESCAARVPTLCLGCAHPIKFLPTVAAAFGCSASRALALASGPAGHRCAVGQLAQQAKQGYPAAGWVPPGCCAVLRKGEAWQAEWTAAVRAKVEELSAAAAALRSRL</sequence>
<dbReference type="Gene3D" id="3.40.50.1100">
    <property type="match status" value="1"/>
</dbReference>
<dbReference type="KEGG" id="ehx:EMIHUDRAFT_214220"/>
<dbReference type="GO" id="GO:0009071">
    <property type="term" value="P:serine family amino acid catabolic process"/>
    <property type="evidence" value="ECO:0007669"/>
    <property type="project" value="TreeGrafter"/>
</dbReference>
<dbReference type="GeneID" id="17257970"/>
<reference evidence="1" key="2">
    <citation type="submission" date="2024-10" db="UniProtKB">
        <authorList>
            <consortium name="EnsemblProtists"/>
        </authorList>
    </citation>
    <scope>IDENTIFICATION</scope>
</reference>
<dbReference type="EnsemblProtists" id="EOD11867">
    <property type="protein sequence ID" value="EOD11867"/>
    <property type="gene ID" value="EMIHUDRAFT_214220"/>
</dbReference>
<dbReference type="InterPro" id="IPR036052">
    <property type="entry name" value="TrpB-like_PALP_sf"/>
</dbReference>
<dbReference type="AlphaFoldDB" id="A0A0D3IKT2"/>
<evidence type="ECO:0008006" key="3">
    <source>
        <dbReference type="Google" id="ProtNLM"/>
    </source>
</evidence>
<keyword evidence="2" id="KW-1185">Reference proteome</keyword>
<organism evidence="1 2">
    <name type="scientific">Emiliania huxleyi (strain CCMP1516)</name>
    <dbReference type="NCBI Taxonomy" id="280463"/>
    <lineage>
        <taxon>Eukaryota</taxon>
        <taxon>Haptista</taxon>
        <taxon>Haptophyta</taxon>
        <taxon>Prymnesiophyceae</taxon>
        <taxon>Isochrysidales</taxon>
        <taxon>Noelaerhabdaceae</taxon>
        <taxon>Emiliania</taxon>
    </lineage>
</organism>
<accession>A0A0D3IKT2</accession>
<reference evidence="2" key="1">
    <citation type="journal article" date="2013" name="Nature">
        <title>Pan genome of the phytoplankton Emiliania underpins its global distribution.</title>
        <authorList>
            <person name="Read B.A."/>
            <person name="Kegel J."/>
            <person name="Klute M.J."/>
            <person name="Kuo A."/>
            <person name="Lefebvre S.C."/>
            <person name="Maumus F."/>
            <person name="Mayer C."/>
            <person name="Miller J."/>
            <person name="Monier A."/>
            <person name="Salamov A."/>
            <person name="Young J."/>
            <person name="Aguilar M."/>
            <person name="Claverie J.M."/>
            <person name="Frickenhaus S."/>
            <person name="Gonzalez K."/>
            <person name="Herman E.K."/>
            <person name="Lin Y.C."/>
            <person name="Napier J."/>
            <person name="Ogata H."/>
            <person name="Sarno A.F."/>
            <person name="Shmutz J."/>
            <person name="Schroeder D."/>
            <person name="de Vargas C."/>
            <person name="Verret F."/>
            <person name="von Dassow P."/>
            <person name="Valentin K."/>
            <person name="Van de Peer Y."/>
            <person name="Wheeler G."/>
            <person name="Dacks J.B."/>
            <person name="Delwiche C.F."/>
            <person name="Dyhrman S.T."/>
            <person name="Glockner G."/>
            <person name="John U."/>
            <person name="Richards T."/>
            <person name="Worden A.Z."/>
            <person name="Zhang X."/>
            <person name="Grigoriev I.V."/>
            <person name="Allen A.E."/>
            <person name="Bidle K."/>
            <person name="Borodovsky M."/>
            <person name="Bowler C."/>
            <person name="Brownlee C."/>
            <person name="Cock J.M."/>
            <person name="Elias M."/>
            <person name="Gladyshev V.N."/>
            <person name="Groth M."/>
            <person name="Guda C."/>
            <person name="Hadaegh A."/>
            <person name="Iglesias-Rodriguez M.D."/>
            <person name="Jenkins J."/>
            <person name="Jones B.M."/>
            <person name="Lawson T."/>
            <person name="Leese F."/>
            <person name="Lindquist E."/>
            <person name="Lobanov A."/>
            <person name="Lomsadze A."/>
            <person name="Malik S.B."/>
            <person name="Marsh M.E."/>
            <person name="Mackinder L."/>
            <person name="Mock T."/>
            <person name="Mueller-Roeber B."/>
            <person name="Pagarete A."/>
            <person name="Parker M."/>
            <person name="Probert I."/>
            <person name="Quesneville H."/>
            <person name="Raines C."/>
            <person name="Rensing S.A."/>
            <person name="Riano-Pachon D.M."/>
            <person name="Richier S."/>
            <person name="Rokitta S."/>
            <person name="Shiraiwa Y."/>
            <person name="Soanes D.M."/>
            <person name="van der Giezen M."/>
            <person name="Wahlund T.M."/>
            <person name="Williams B."/>
            <person name="Wilson W."/>
            <person name="Wolfe G."/>
            <person name="Wurch L.L."/>
        </authorList>
    </citation>
    <scope>NUCLEOTIDE SEQUENCE</scope>
</reference>
<dbReference type="HOGENOM" id="CLU_104834_0_0_1"/>
<dbReference type="GO" id="GO:0030170">
    <property type="term" value="F:pyridoxal phosphate binding"/>
    <property type="evidence" value="ECO:0007669"/>
    <property type="project" value="TreeGrafter"/>
</dbReference>
<dbReference type="PANTHER" id="PTHR42690">
    <property type="entry name" value="THREONINE SYNTHASE FAMILY MEMBER"/>
    <property type="match status" value="1"/>
</dbReference>
<dbReference type="PaxDb" id="2903-EOD11867"/>
<dbReference type="PANTHER" id="PTHR42690:SF1">
    <property type="entry name" value="THREONINE SYNTHASE-LIKE 2"/>
    <property type="match status" value="1"/>
</dbReference>
<evidence type="ECO:0000313" key="2">
    <source>
        <dbReference type="Proteomes" id="UP000013827"/>
    </source>
</evidence>
<proteinExistence type="predicted"/>
<dbReference type="InterPro" id="IPR051166">
    <property type="entry name" value="Threonine_Synthase"/>
</dbReference>
<dbReference type="Proteomes" id="UP000013827">
    <property type="component" value="Unassembled WGS sequence"/>
</dbReference>
<dbReference type="SUPFAM" id="SSF53686">
    <property type="entry name" value="Tryptophan synthase beta subunit-like PLP-dependent enzymes"/>
    <property type="match status" value="1"/>
</dbReference>